<dbReference type="AlphaFoldDB" id="A0A1I0HEP7"/>
<keyword evidence="6" id="KW-0732">Signal</keyword>
<feature type="domain" description="Chaplin" evidence="7">
    <location>
        <begin position="431"/>
        <end position="471"/>
    </location>
</feature>
<gene>
    <name evidence="8" type="ORF">SAMN05421811_104237</name>
</gene>
<feature type="chain" id="PRO_5011692401" evidence="6">
    <location>
        <begin position="30"/>
        <end position="769"/>
    </location>
</feature>
<sequence>MRTWAKATTPAALLAVAVMSFAGSGTALADTSGDASVLGGNQVDLPISVPIDISGNSVAAIGAAEAASQGGATAVTGRGNGIPNRTSGNASVGGGNQINVPITAPINACGNAISLIGVSDAGCKGGATARTQGRGGAGGNRTSGDASVLGGNQITAPISAPLNVCGNAIAIFGAATAGCKGGAEVHNTGRGAGGNRTSGNASVLGGNQVVAPISVPIDVCGNAVAAVGRAFAGCRGGSSVHNGGGGGGSAYQTSGHVPAPGSSGNDTDGRFGVGSGNQVVAPITAPVDVCGNAVGNATAGCVGGTTVRGGGSGAGGNRTSGRAGVLAGNQVVAPIAAPVNVCGNAVAVLGHAFAGCKGGATVHKGGRGAGGNRTSGQAGVGSGNQVVAPIAAPVNVCGNAAALLGAAAAACKGGASVSPQHGAGGNVTSGRAGVLAGNQVVAPIAAPVNVCGNAVAVLGDAAAGCLGGAHVGRGPYRMAGSFDRFGRATDKFRTANGALPGVKGASVPGGTGGLPVLGGLQGVPALSGLGGLQGIPALGALQEAAGGAGGLAGPGAQTGPGVHAGPGAQAVPSAHKARGSAVDGLSVAQPVQDLATGQAAPALAGEVQRGADVATSLPVVEDASRTFGLPQLPELPGLPAEAQTPAVPVAVTPAKHGKPAKSAMSGNGDRRGRGATGVPGNGRVATSPARPSAPLSPATDLVGSTPIGGAVGSVTRGLPVGDIGLMSAAQPAGVTGMNSSSLLALALGAMFAASATMFATARRFRFGRK</sequence>
<feature type="domain" description="Chaplin" evidence="7">
    <location>
        <begin position="270"/>
        <end position="310"/>
    </location>
</feature>
<keyword evidence="5" id="KW-1133">Transmembrane helix</keyword>
<name>A0A1I0HEP7_9ACTN</name>
<feature type="transmembrane region" description="Helical" evidence="5">
    <location>
        <begin position="742"/>
        <end position="761"/>
    </location>
</feature>
<keyword evidence="3" id="KW-0034">Amyloid</keyword>
<accession>A0A1I0HEP7</accession>
<evidence type="ECO:0000313" key="8">
    <source>
        <dbReference type="EMBL" id="SET81387.1"/>
    </source>
</evidence>
<feature type="domain" description="Chaplin" evidence="7">
    <location>
        <begin position="145"/>
        <end position="185"/>
    </location>
</feature>
<keyword evidence="1" id="KW-0964">Secreted</keyword>
<dbReference type="Proteomes" id="UP000199361">
    <property type="component" value="Unassembled WGS sequence"/>
</dbReference>
<dbReference type="OrthoDB" id="3544424at2"/>
<dbReference type="InterPro" id="IPR005528">
    <property type="entry name" value="ChpA-H"/>
</dbReference>
<reference evidence="8 9" key="1">
    <citation type="submission" date="2016-10" db="EMBL/GenBank/DDBJ databases">
        <authorList>
            <person name="de Groot N.N."/>
        </authorList>
    </citation>
    <scope>NUCLEOTIDE SEQUENCE [LARGE SCALE GENOMIC DNA]</scope>
    <source>
        <strain evidence="8 9">CGMCC 4.5598</strain>
    </source>
</reference>
<dbReference type="RefSeq" id="WP_091081211.1">
    <property type="nucleotide sequence ID" value="NZ_FOHX01000004.1"/>
</dbReference>
<evidence type="ECO:0000256" key="5">
    <source>
        <dbReference type="SAM" id="Phobius"/>
    </source>
</evidence>
<feature type="region of interest" description="Disordered" evidence="4">
    <location>
        <begin position="653"/>
        <end position="701"/>
    </location>
</feature>
<organism evidence="8 9">
    <name type="scientific">Nonomuraea wenchangensis</name>
    <dbReference type="NCBI Taxonomy" id="568860"/>
    <lineage>
        <taxon>Bacteria</taxon>
        <taxon>Bacillati</taxon>
        <taxon>Actinomycetota</taxon>
        <taxon>Actinomycetes</taxon>
        <taxon>Streptosporangiales</taxon>
        <taxon>Streptosporangiaceae</taxon>
        <taxon>Nonomuraea</taxon>
    </lineage>
</organism>
<feature type="domain" description="Chaplin" evidence="7">
    <location>
        <begin position="34"/>
        <end position="74"/>
    </location>
</feature>
<evidence type="ECO:0000256" key="3">
    <source>
        <dbReference type="ARBA" id="ARBA00023087"/>
    </source>
</evidence>
<dbReference type="EMBL" id="FOHX01000004">
    <property type="protein sequence ID" value="SET81387.1"/>
    <property type="molecule type" value="Genomic_DNA"/>
</dbReference>
<keyword evidence="9" id="KW-1185">Reference proteome</keyword>
<keyword evidence="5" id="KW-0812">Transmembrane</keyword>
<feature type="domain" description="Chaplin" evidence="7">
    <location>
        <begin position="200"/>
        <end position="240"/>
    </location>
</feature>
<feature type="signal peptide" evidence="6">
    <location>
        <begin position="1"/>
        <end position="29"/>
    </location>
</feature>
<feature type="domain" description="Chaplin" evidence="7">
    <location>
        <begin position="89"/>
        <end position="129"/>
    </location>
</feature>
<dbReference type="Pfam" id="PF03777">
    <property type="entry name" value="ChpA-C"/>
    <property type="match status" value="8"/>
</dbReference>
<feature type="domain" description="Chaplin" evidence="7">
    <location>
        <begin position="377"/>
        <end position="417"/>
    </location>
</feature>
<keyword evidence="1" id="KW-0134">Cell wall</keyword>
<proteinExistence type="predicted"/>
<feature type="compositionally biased region" description="Low complexity" evidence="4">
    <location>
        <begin position="685"/>
        <end position="698"/>
    </location>
</feature>
<evidence type="ECO:0000256" key="6">
    <source>
        <dbReference type="SAM" id="SignalP"/>
    </source>
</evidence>
<evidence type="ECO:0000313" key="9">
    <source>
        <dbReference type="Proteomes" id="UP000199361"/>
    </source>
</evidence>
<keyword evidence="5" id="KW-0472">Membrane</keyword>
<evidence type="ECO:0000259" key="7">
    <source>
        <dbReference type="PROSITE" id="PS51884"/>
    </source>
</evidence>
<evidence type="ECO:0000256" key="2">
    <source>
        <dbReference type="ARBA" id="ARBA00022889"/>
    </source>
</evidence>
<dbReference type="PROSITE" id="PS51884">
    <property type="entry name" value="CHAPLIN"/>
    <property type="match status" value="8"/>
</dbReference>
<protein>
    <submittedName>
        <fullName evidence="8">Small secreted domain</fullName>
    </submittedName>
</protein>
<dbReference type="GO" id="GO:0007155">
    <property type="term" value="P:cell adhesion"/>
    <property type="evidence" value="ECO:0007669"/>
    <property type="project" value="UniProtKB-KW"/>
</dbReference>
<evidence type="ECO:0000256" key="4">
    <source>
        <dbReference type="SAM" id="MobiDB-lite"/>
    </source>
</evidence>
<feature type="domain" description="Chaplin" evidence="7">
    <location>
        <begin position="322"/>
        <end position="362"/>
    </location>
</feature>
<dbReference type="STRING" id="568860.SAMN05421811_104237"/>
<evidence type="ECO:0000256" key="1">
    <source>
        <dbReference type="ARBA" id="ARBA00022512"/>
    </source>
</evidence>
<keyword evidence="2" id="KW-0130">Cell adhesion</keyword>